<dbReference type="Proteomes" id="UP000294830">
    <property type="component" value="Unassembled WGS sequence"/>
</dbReference>
<evidence type="ECO:0000256" key="1">
    <source>
        <dbReference type="SAM" id="Phobius"/>
    </source>
</evidence>
<gene>
    <name evidence="2" type="ORF">CLV25_107115</name>
</gene>
<feature type="transmembrane region" description="Helical" evidence="1">
    <location>
        <begin position="433"/>
        <end position="454"/>
    </location>
</feature>
<dbReference type="RefSeq" id="WP_131839292.1">
    <property type="nucleotide sequence ID" value="NZ_SLWB01000007.1"/>
</dbReference>
<keyword evidence="3" id="KW-1185">Reference proteome</keyword>
<dbReference type="OrthoDB" id="127145at2"/>
<protein>
    <submittedName>
        <fullName evidence="2">Spermidine synthase</fullName>
    </submittedName>
</protein>
<evidence type="ECO:0000313" key="2">
    <source>
        <dbReference type="EMBL" id="TCN67656.1"/>
    </source>
</evidence>
<evidence type="ECO:0000313" key="3">
    <source>
        <dbReference type="Proteomes" id="UP000294830"/>
    </source>
</evidence>
<feature type="transmembrane region" description="Helical" evidence="1">
    <location>
        <begin position="498"/>
        <end position="522"/>
    </location>
</feature>
<name>A0A4R2EK46_9BACT</name>
<dbReference type="SUPFAM" id="SSF53335">
    <property type="entry name" value="S-adenosyl-L-methionine-dependent methyltransferases"/>
    <property type="match status" value="1"/>
</dbReference>
<feature type="transmembrane region" description="Helical" evidence="1">
    <location>
        <begin position="368"/>
        <end position="389"/>
    </location>
</feature>
<keyword evidence="1" id="KW-0472">Membrane</keyword>
<reference evidence="2 3" key="1">
    <citation type="submission" date="2019-03" db="EMBL/GenBank/DDBJ databases">
        <title>Genomic Encyclopedia of Archaeal and Bacterial Type Strains, Phase II (KMG-II): from individual species to whole genera.</title>
        <authorList>
            <person name="Goeker M."/>
        </authorList>
    </citation>
    <scope>NUCLEOTIDE SEQUENCE [LARGE SCALE GENOMIC DNA]</scope>
    <source>
        <strain evidence="2 3">RL-C</strain>
    </source>
</reference>
<dbReference type="Gene3D" id="3.40.50.150">
    <property type="entry name" value="Vaccinia Virus protein VP39"/>
    <property type="match status" value="1"/>
</dbReference>
<keyword evidence="1" id="KW-0812">Transmembrane</keyword>
<dbReference type="InterPro" id="IPR029063">
    <property type="entry name" value="SAM-dependent_MTases_sf"/>
</dbReference>
<comment type="caution">
    <text evidence="2">The sequence shown here is derived from an EMBL/GenBank/DDBJ whole genome shotgun (WGS) entry which is preliminary data.</text>
</comment>
<keyword evidence="1" id="KW-1133">Transmembrane helix</keyword>
<feature type="transmembrane region" description="Helical" evidence="1">
    <location>
        <begin position="335"/>
        <end position="361"/>
    </location>
</feature>
<dbReference type="EMBL" id="SLWB01000007">
    <property type="protein sequence ID" value="TCN67656.1"/>
    <property type="molecule type" value="Genomic_DNA"/>
</dbReference>
<proteinExistence type="predicted"/>
<sequence>MVSSEVIRHAPGLSLCATQQPPKAMMLFNNGNWFGAIPLDNASERTLLYDYTLYSLPFSIGTPDKVLLLDAGSAPFAPYCLTKGAKDLTLVEPNALATEVLKGELASVHDSLLYDPRITIKQNSSRSYLLSDTTTYNLIVFPNVGSIDGMSGMLAANEQPLLTIEGVKDGWNRLSKDGYLMSAAWLDYPPRVMLKLLTTIKTILVQEGISMPEQHVAVARSWSNAVLLVKRSPLLAAEIDSIQLFCKERCFDPILPKSIRPKEGDSFNVLKDNMLESFCDSIIYGDPQQFQNRYLLNVSPSTDNQPYFYRFFKPTRYNELREQMSLEALIRIEPGYFFVFITLAQIFAAALILTIVPLLFLKVKTKGIWLTLLYFSGLGIGFMFMEIVLIQQLTLYLGQPIYAAAAVISLLLLFSGIGSITTERFTADRSTMLKVFTIIILSILAYSIGVELLLRSTISLPMAGKLALTIALIGMPALAMGMAFPLGIKLLSEHNRQLVPWAWGVNSCASVVSTVMATGVALHAGFQVVMMVAAGAYTLSLVAVALWRK</sequence>
<organism evidence="2 3">
    <name type="scientific">Acetobacteroides hydrogenigenes</name>
    <dbReference type="NCBI Taxonomy" id="979970"/>
    <lineage>
        <taxon>Bacteria</taxon>
        <taxon>Pseudomonadati</taxon>
        <taxon>Bacteroidota</taxon>
        <taxon>Bacteroidia</taxon>
        <taxon>Bacteroidales</taxon>
        <taxon>Rikenellaceae</taxon>
        <taxon>Acetobacteroides</taxon>
    </lineage>
</organism>
<accession>A0A4R2EK46</accession>
<feature type="transmembrane region" description="Helical" evidence="1">
    <location>
        <begin position="401"/>
        <end position="421"/>
    </location>
</feature>
<dbReference type="AlphaFoldDB" id="A0A4R2EK46"/>
<feature type="transmembrane region" description="Helical" evidence="1">
    <location>
        <begin position="528"/>
        <end position="547"/>
    </location>
</feature>
<feature type="transmembrane region" description="Helical" evidence="1">
    <location>
        <begin position="466"/>
        <end position="486"/>
    </location>
</feature>